<keyword evidence="3" id="KW-1185">Reference proteome</keyword>
<dbReference type="AlphaFoldDB" id="A0ABD5EH51"/>
<dbReference type="RefSeq" id="WP_093827263.1">
    <property type="nucleotide sequence ID" value="NZ_JAVRES010000001.1"/>
</dbReference>
<proteinExistence type="predicted"/>
<sequence>MSDDHQPGTDGGPPPGGPVEGVYRSQVGGIRFEATEHVGRMSRIADRVAEAGVRVPEFHEALVEAGDLTVRFRPARGHGAAHWNAITREVVVDPLHAEVRDDAERLTGVALFAILDAAAEGERRGWEQYTQPGYADYIDVWAGREGMTAARYYAREMERIDFDNVRRHRRITAALGRAGTGADHLRDLPGDFDAFWALRCRPGGAGEAPHVASYERRYTALRPDPVTAPEIR</sequence>
<dbReference type="Proteomes" id="UP001183535">
    <property type="component" value="Unassembled WGS sequence"/>
</dbReference>
<dbReference type="EMBL" id="JAVRES010000001">
    <property type="protein sequence ID" value="MDT0433623.1"/>
    <property type="molecule type" value="Genomic_DNA"/>
</dbReference>
<evidence type="ECO:0000313" key="2">
    <source>
        <dbReference type="EMBL" id="MDT0433623.1"/>
    </source>
</evidence>
<evidence type="ECO:0000256" key="1">
    <source>
        <dbReference type="SAM" id="MobiDB-lite"/>
    </source>
</evidence>
<comment type="caution">
    <text evidence="2">The sequence shown here is derived from an EMBL/GenBank/DDBJ whole genome shotgun (WGS) entry which is preliminary data.</text>
</comment>
<organism evidence="2 3">
    <name type="scientific">Streptomyces doudnae</name>
    <dbReference type="NCBI Taxonomy" id="3075536"/>
    <lineage>
        <taxon>Bacteria</taxon>
        <taxon>Bacillati</taxon>
        <taxon>Actinomycetota</taxon>
        <taxon>Actinomycetes</taxon>
        <taxon>Kitasatosporales</taxon>
        <taxon>Streptomycetaceae</taxon>
        <taxon>Streptomyces</taxon>
    </lineage>
</organism>
<feature type="region of interest" description="Disordered" evidence="1">
    <location>
        <begin position="1"/>
        <end position="22"/>
    </location>
</feature>
<evidence type="ECO:0000313" key="3">
    <source>
        <dbReference type="Proteomes" id="UP001183535"/>
    </source>
</evidence>
<accession>A0ABD5EH51</accession>
<gene>
    <name evidence="2" type="ORF">RM877_02900</name>
</gene>
<name>A0ABD5EH51_9ACTN</name>
<protein>
    <submittedName>
        <fullName evidence="2">Uncharacterized protein</fullName>
    </submittedName>
</protein>
<reference evidence="3" key="1">
    <citation type="submission" date="2023-07" db="EMBL/GenBank/DDBJ databases">
        <title>30 novel species of actinomycetes from the DSMZ collection.</title>
        <authorList>
            <person name="Nouioui I."/>
        </authorList>
    </citation>
    <scope>NUCLEOTIDE SEQUENCE [LARGE SCALE GENOMIC DNA]</scope>
    <source>
        <strain evidence="3">DSM 41981</strain>
    </source>
</reference>